<dbReference type="NCBIfam" id="NF037959">
    <property type="entry name" value="MFS_SpdSyn"/>
    <property type="match status" value="1"/>
</dbReference>
<dbReference type="Gene3D" id="3.40.50.150">
    <property type="entry name" value="Vaccinia Virus protein VP39"/>
    <property type="match status" value="1"/>
</dbReference>
<accession>A0A0G0LLJ9</accession>
<sequence>MFLTKILEERKSKFNGDVRVVKTLGMGTYIQANGLTQSGGIVSTMWQSTLSKIRSTKSEIRNVLILGLGGGTVAKLIRKNWPQAEITGIDIDPIMVELGKKYLDLDKLGVQVTVRDASNLSNLPNHPNQKYDLIIVDLYNGDKFPKKFETDNYIHLVSSLLARSGVAVFNRLYYKEKKIEAEEFGKKLNKVFKNVESFRPVSNIMYICTN</sequence>
<evidence type="ECO:0000313" key="3">
    <source>
        <dbReference type="Proteomes" id="UP000034774"/>
    </source>
</evidence>
<evidence type="ECO:0000256" key="1">
    <source>
        <dbReference type="ARBA" id="ARBA00023115"/>
    </source>
</evidence>
<evidence type="ECO:0000313" key="2">
    <source>
        <dbReference type="EMBL" id="KKQ91917.1"/>
    </source>
</evidence>
<dbReference type="Pfam" id="PF01564">
    <property type="entry name" value="Spermine_synth"/>
    <property type="match status" value="1"/>
</dbReference>
<dbReference type="SUPFAM" id="SSF53335">
    <property type="entry name" value="S-adenosyl-L-methionine-dependent methyltransferases"/>
    <property type="match status" value="1"/>
</dbReference>
<dbReference type="EMBL" id="LBVU01000004">
    <property type="protein sequence ID" value="KKQ91917.1"/>
    <property type="molecule type" value="Genomic_DNA"/>
</dbReference>
<dbReference type="PANTHER" id="PTHR43317:SF1">
    <property type="entry name" value="THERMOSPERMINE SYNTHASE ACAULIS5"/>
    <property type="match status" value="1"/>
</dbReference>
<proteinExistence type="predicted"/>
<protein>
    <submittedName>
        <fullName evidence="2">Spermine synthase</fullName>
    </submittedName>
</protein>
<gene>
    <name evidence="2" type="ORF">UT17_C0004G0265</name>
</gene>
<dbReference type="AlphaFoldDB" id="A0A0G0LLJ9"/>
<dbReference type="GO" id="GO:0006596">
    <property type="term" value="P:polyamine biosynthetic process"/>
    <property type="evidence" value="ECO:0007669"/>
    <property type="project" value="UniProtKB-KW"/>
</dbReference>
<name>A0A0G0LLJ9_9BACT</name>
<dbReference type="InterPro" id="IPR029063">
    <property type="entry name" value="SAM-dependent_MTases_sf"/>
</dbReference>
<keyword evidence="1" id="KW-0620">Polyamine biosynthesis</keyword>
<dbReference type="Proteomes" id="UP000034774">
    <property type="component" value="Unassembled WGS sequence"/>
</dbReference>
<reference evidence="2 3" key="1">
    <citation type="journal article" date="2015" name="Nature">
        <title>rRNA introns, odd ribosomes, and small enigmatic genomes across a large radiation of phyla.</title>
        <authorList>
            <person name="Brown C.T."/>
            <person name="Hug L.A."/>
            <person name="Thomas B.C."/>
            <person name="Sharon I."/>
            <person name="Castelle C.J."/>
            <person name="Singh A."/>
            <person name="Wilkins M.J."/>
            <person name="Williams K.H."/>
            <person name="Banfield J.F."/>
        </authorList>
    </citation>
    <scope>NUCLEOTIDE SEQUENCE [LARGE SCALE GENOMIC DNA]</scope>
</reference>
<dbReference type="STRING" id="1618572.UT17_C0004G0265"/>
<dbReference type="PANTHER" id="PTHR43317">
    <property type="entry name" value="THERMOSPERMINE SYNTHASE ACAULIS5"/>
    <property type="match status" value="1"/>
</dbReference>
<dbReference type="CDD" id="cd02440">
    <property type="entry name" value="AdoMet_MTases"/>
    <property type="match status" value="1"/>
</dbReference>
<organism evidence="2 3">
    <name type="scientific">Candidatus Woesebacteria bacterium GW2011_GWB1_39_10</name>
    <dbReference type="NCBI Taxonomy" id="1618572"/>
    <lineage>
        <taxon>Bacteria</taxon>
        <taxon>Candidatus Woeseibacteriota</taxon>
    </lineage>
</organism>
<comment type="caution">
    <text evidence="2">The sequence shown here is derived from an EMBL/GenBank/DDBJ whole genome shotgun (WGS) entry which is preliminary data.</text>
</comment>